<reference evidence="1 2" key="1">
    <citation type="submission" date="2020-08" db="EMBL/GenBank/DDBJ databases">
        <title>Functional genomics of gut bacteria from endangered species of beetles.</title>
        <authorList>
            <person name="Carlos-Shanley C."/>
        </authorList>
    </citation>
    <scope>NUCLEOTIDE SEQUENCE [LARGE SCALE GENOMIC DNA]</scope>
    <source>
        <strain evidence="1 2">S00151</strain>
    </source>
</reference>
<accession>A0A840KF78</accession>
<dbReference type="RefSeq" id="WP_184191139.1">
    <property type="nucleotide sequence ID" value="NZ_JACHLE010000005.1"/>
</dbReference>
<protein>
    <recommendedName>
        <fullName evidence="3">DUF4270 domain-containing protein</fullName>
    </recommendedName>
</protein>
<gene>
    <name evidence="1" type="ORF">HNP38_003162</name>
</gene>
<sequence>MTYTIKRTFAILFLAIFGSVLLYNCEPDPDSLGEQLFLDGAAQGNETSYDVIAYNIYNKDSIRSDASKLGGGVLGAFNEGQFGMQKASYFTQLRLSTYDPDFGTNAEVDSVVLAIKPTAFQYAQDTVTTTTDENYIFPDGNVAAKKVVNSYPIKKYGKAKIGGTVPQFTIKVHEVTEFLNGSSDVAYSNTAYTIGQELGSKVFNGNVTAVTITKDSDNSSLFSSAAGIRIPLSSSFFKSKIINMKGKPELKDVSNFIRYFRGLKISVVENDGYLFQFSPNDLELTMYYRYDKTENGVTTRPQVKYTFPLGSGNAHIGHYEYDRTGAQFLNYVSGNTDTGDQKLYAQGMGGPSIGIKYKKEEIDKLRQLYQTEKVAIISAKIRIYTDLDNWKNKYTKPVDFTFVQKDKDSNGKETTNFTTDLLNLSGSINFAMYKLYNLDKDQASYEFTVTKSVKDIVEGGENYANKYFKIDLGSFLTTTTGALVGYQYTSRNFARDRAVFVGSDPNNVKKIQLIVTYGKK</sequence>
<dbReference type="EMBL" id="JACHLE010000005">
    <property type="protein sequence ID" value="MBB4807846.1"/>
    <property type="molecule type" value="Genomic_DNA"/>
</dbReference>
<dbReference type="InterPro" id="IPR025366">
    <property type="entry name" value="DUF4270"/>
</dbReference>
<evidence type="ECO:0008006" key="3">
    <source>
        <dbReference type="Google" id="ProtNLM"/>
    </source>
</evidence>
<dbReference type="AlphaFoldDB" id="A0A840KF78"/>
<dbReference type="Pfam" id="PF14092">
    <property type="entry name" value="DUF4270"/>
    <property type="match status" value="1"/>
</dbReference>
<comment type="caution">
    <text evidence="1">The sequence shown here is derived from an EMBL/GenBank/DDBJ whole genome shotgun (WGS) entry which is preliminary data.</text>
</comment>
<evidence type="ECO:0000313" key="1">
    <source>
        <dbReference type="EMBL" id="MBB4807846.1"/>
    </source>
</evidence>
<dbReference type="Proteomes" id="UP000592180">
    <property type="component" value="Unassembled WGS sequence"/>
</dbReference>
<evidence type="ECO:0000313" key="2">
    <source>
        <dbReference type="Proteomes" id="UP000592180"/>
    </source>
</evidence>
<organism evidence="1 2">
    <name type="scientific">Chryseobacterium defluvii</name>
    <dbReference type="NCBI Taxonomy" id="160396"/>
    <lineage>
        <taxon>Bacteria</taxon>
        <taxon>Pseudomonadati</taxon>
        <taxon>Bacteroidota</taxon>
        <taxon>Flavobacteriia</taxon>
        <taxon>Flavobacteriales</taxon>
        <taxon>Weeksellaceae</taxon>
        <taxon>Chryseobacterium group</taxon>
        <taxon>Chryseobacterium</taxon>
    </lineage>
</organism>
<keyword evidence="2" id="KW-1185">Reference proteome</keyword>
<name>A0A840KF78_9FLAO</name>
<proteinExistence type="predicted"/>